<dbReference type="InterPro" id="IPR006311">
    <property type="entry name" value="TAT_signal"/>
</dbReference>
<evidence type="ECO:0000313" key="2">
    <source>
        <dbReference type="EMBL" id="MFE9169603.1"/>
    </source>
</evidence>
<dbReference type="PANTHER" id="PTHR12558:SF13">
    <property type="entry name" value="CELL DIVISION CYCLE PROTEIN 27 HOMOLOG"/>
    <property type="match status" value="1"/>
</dbReference>
<dbReference type="PROSITE" id="PS50005">
    <property type="entry name" value="TPR"/>
    <property type="match status" value="3"/>
</dbReference>
<comment type="caution">
    <text evidence="2">The sequence shown here is derived from an EMBL/GenBank/DDBJ whole genome shotgun (WGS) entry which is preliminary data.</text>
</comment>
<keyword evidence="1" id="KW-0802">TPR repeat</keyword>
<evidence type="ECO:0000256" key="1">
    <source>
        <dbReference type="PROSITE-ProRule" id="PRU00339"/>
    </source>
</evidence>
<dbReference type="EMBL" id="JBIAFJ010000004">
    <property type="protein sequence ID" value="MFE9169603.1"/>
    <property type="molecule type" value="Genomic_DNA"/>
</dbReference>
<dbReference type="RefSeq" id="WP_388344901.1">
    <property type="nucleotide sequence ID" value="NZ_JBIAFJ010000004.1"/>
</dbReference>
<accession>A0ABW6KT30</accession>
<evidence type="ECO:0000313" key="3">
    <source>
        <dbReference type="Proteomes" id="UP001601197"/>
    </source>
</evidence>
<dbReference type="InterPro" id="IPR019734">
    <property type="entry name" value="TPR_rpt"/>
</dbReference>
<dbReference type="Gene3D" id="1.25.40.10">
    <property type="entry name" value="Tetratricopeptide repeat domain"/>
    <property type="match status" value="3"/>
</dbReference>
<gene>
    <name evidence="2" type="ORF">ACFYNZ_08750</name>
</gene>
<dbReference type="InterPro" id="IPR011990">
    <property type="entry name" value="TPR-like_helical_dom_sf"/>
</dbReference>
<name>A0ABW6KT30_9ACTN</name>
<feature type="repeat" description="TPR" evidence="1">
    <location>
        <begin position="249"/>
        <end position="282"/>
    </location>
</feature>
<dbReference type="SMART" id="SM00028">
    <property type="entry name" value="TPR"/>
    <property type="match status" value="6"/>
</dbReference>
<organism evidence="2 3">
    <name type="scientific">Streptomyces kebangsaanensis</name>
    <dbReference type="NCBI Taxonomy" id="864058"/>
    <lineage>
        <taxon>Bacteria</taxon>
        <taxon>Bacillati</taxon>
        <taxon>Actinomycetota</taxon>
        <taxon>Actinomycetes</taxon>
        <taxon>Kitasatosporales</taxon>
        <taxon>Streptomycetaceae</taxon>
        <taxon>Streptomyces</taxon>
    </lineage>
</organism>
<protein>
    <submittedName>
        <fullName evidence="2">Tetratricopeptide repeat protein</fullName>
    </submittedName>
</protein>
<keyword evidence="3" id="KW-1185">Reference proteome</keyword>
<proteinExistence type="predicted"/>
<sequence length="488" mass="52165">MENPLQSPAASPSTEPRRRSRLLRRVLLALVLVAGALGAALLSLPAPRPVTRAPAPAPAPAPGPAPRAMALTAVSTGVPASLPGLAALIAERERHLRAQPRDARAWAVLGAAYVEQGRRTADAANYPKAEDALRTSLRLRPEENARALEGLAALANERRDFSAARSRGEEALRLEPRRWTTYPLLIDAYAGLGDHEAAQRTLDELLKLHRSPAVRAKAAAVHWDRGRCEDAAAQLSDAVASATSPVEQAAYLEQSGRIAFERGDREEALRHFDAALRLDPGRRAAMAGRGRTLAALGRTAEALTAYQQALAEQPDPEHALELGELYQSLGMEQEAGPQYGLLRARVRQGAAAGVDDELVLGRFEADHGDARSAVRRLREEWRRQPGTAVADALGWALHRGGQDEEALDFALEATEAARGGGVRNALYAYHRGMIEQSLGLPGPARRHLEKALRTNPYFSPLAVPQARAALAALGGPPGTEAPGGAAIR</sequence>
<dbReference type="PROSITE" id="PS51318">
    <property type="entry name" value="TAT"/>
    <property type="match status" value="1"/>
</dbReference>
<feature type="repeat" description="TPR" evidence="1">
    <location>
        <begin position="283"/>
        <end position="316"/>
    </location>
</feature>
<reference evidence="2 3" key="1">
    <citation type="submission" date="2024-10" db="EMBL/GenBank/DDBJ databases">
        <title>The Natural Products Discovery Center: Release of the First 8490 Sequenced Strains for Exploring Actinobacteria Biosynthetic Diversity.</title>
        <authorList>
            <person name="Kalkreuter E."/>
            <person name="Kautsar S.A."/>
            <person name="Yang D."/>
            <person name="Bader C.D."/>
            <person name="Teijaro C.N."/>
            <person name="Fluegel L."/>
            <person name="Davis C.M."/>
            <person name="Simpson J.R."/>
            <person name="Lauterbach L."/>
            <person name="Steele A.D."/>
            <person name="Gui C."/>
            <person name="Meng S."/>
            <person name="Li G."/>
            <person name="Viehrig K."/>
            <person name="Ye F."/>
            <person name="Su P."/>
            <person name="Kiefer A.F."/>
            <person name="Nichols A."/>
            <person name="Cepeda A.J."/>
            <person name="Yan W."/>
            <person name="Fan B."/>
            <person name="Jiang Y."/>
            <person name="Adhikari A."/>
            <person name="Zheng C.-J."/>
            <person name="Schuster L."/>
            <person name="Cowan T.M."/>
            <person name="Smanski M.J."/>
            <person name="Chevrette M.G."/>
            <person name="De Carvalho L.P.S."/>
            <person name="Shen B."/>
        </authorList>
    </citation>
    <scope>NUCLEOTIDE SEQUENCE [LARGE SCALE GENOMIC DNA]</scope>
    <source>
        <strain evidence="2 3">NPDC007147</strain>
    </source>
</reference>
<dbReference type="Proteomes" id="UP001601197">
    <property type="component" value="Unassembled WGS sequence"/>
</dbReference>
<feature type="repeat" description="TPR" evidence="1">
    <location>
        <begin position="110"/>
        <end position="143"/>
    </location>
</feature>
<dbReference type="SUPFAM" id="SSF48452">
    <property type="entry name" value="TPR-like"/>
    <property type="match status" value="1"/>
</dbReference>
<dbReference type="PANTHER" id="PTHR12558">
    <property type="entry name" value="CELL DIVISION CYCLE 16,23,27"/>
    <property type="match status" value="1"/>
</dbReference>
<dbReference type="Pfam" id="PF13432">
    <property type="entry name" value="TPR_16"/>
    <property type="match status" value="1"/>
</dbReference>